<feature type="transmembrane region" description="Helical" evidence="6">
    <location>
        <begin position="30"/>
        <end position="46"/>
    </location>
</feature>
<keyword evidence="4 6" id="KW-1133">Transmembrane helix</keyword>
<dbReference type="PATRIC" id="fig|34073.19.peg.5805"/>
<dbReference type="RefSeq" id="WP_047786917.1">
    <property type="nucleotide sequence ID" value="NZ_JZWI01000037.1"/>
</dbReference>
<keyword evidence="9" id="KW-1185">Reference proteome</keyword>
<evidence type="ECO:0000313" key="9">
    <source>
        <dbReference type="Proteomes" id="UP000035170"/>
    </source>
</evidence>
<evidence type="ECO:0000256" key="1">
    <source>
        <dbReference type="ARBA" id="ARBA00004651"/>
    </source>
</evidence>
<dbReference type="SUPFAM" id="SSF81342">
    <property type="entry name" value="Transmembrane di-heme cytochromes"/>
    <property type="match status" value="1"/>
</dbReference>
<dbReference type="PANTHER" id="PTHR30485">
    <property type="entry name" value="NI/FE-HYDROGENASE 1 B-TYPE CYTOCHROME SUBUNIT"/>
    <property type="match status" value="1"/>
</dbReference>
<evidence type="ECO:0000256" key="4">
    <source>
        <dbReference type="ARBA" id="ARBA00022989"/>
    </source>
</evidence>
<dbReference type="GO" id="GO:0020037">
    <property type="term" value="F:heme binding"/>
    <property type="evidence" value="ECO:0007669"/>
    <property type="project" value="TreeGrafter"/>
</dbReference>
<feature type="transmembrane region" description="Helical" evidence="6">
    <location>
        <begin position="154"/>
        <end position="172"/>
    </location>
</feature>
<organism evidence="8 9">
    <name type="scientific">Variovorax paradoxus</name>
    <dbReference type="NCBI Taxonomy" id="34073"/>
    <lineage>
        <taxon>Bacteria</taxon>
        <taxon>Pseudomonadati</taxon>
        <taxon>Pseudomonadota</taxon>
        <taxon>Betaproteobacteria</taxon>
        <taxon>Burkholderiales</taxon>
        <taxon>Comamonadaceae</taxon>
        <taxon>Variovorax</taxon>
    </lineage>
</organism>
<keyword evidence="2" id="KW-1003">Cell membrane</keyword>
<protein>
    <submittedName>
        <fullName evidence="8">Putative Ni/Fe-hydrogenase 1 B-type cytochrome subunit</fullName>
    </submittedName>
</protein>
<evidence type="ECO:0000256" key="5">
    <source>
        <dbReference type="ARBA" id="ARBA00023136"/>
    </source>
</evidence>
<keyword evidence="5 6" id="KW-0472">Membrane</keyword>
<evidence type="ECO:0000313" key="8">
    <source>
        <dbReference type="EMBL" id="KLN53179.1"/>
    </source>
</evidence>
<dbReference type="Pfam" id="PF01292">
    <property type="entry name" value="Ni_hydr_CYTB"/>
    <property type="match status" value="1"/>
</dbReference>
<comment type="caution">
    <text evidence="8">The sequence shown here is derived from an EMBL/GenBank/DDBJ whole genome shotgun (WGS) entry which is preliminary data.</text>
</comment>
<dbReference type="InterPro" id="IPR016174">
    <property type="entry name" value="Di-haem_cyt_TM"/>
</dbReference>
<evidence type="ECO:0000256" key="2">
    <source>
        <dbReference type="ARBA" id="ARBA00022475"/>
    </source>
</evidence>
<evidence type="ECO:0000256" key="3">
    <source>
        <dbReference type="ARBA" id="ARBA00022692"/>
    </source>
</evidence>
<keyword evidence="3 6" id="KW-0812">Transmembrane</keyword>
<reference evidence="8 9" key="1">
    <citation type="submission" date="2015-03" db="EMBL/GenBank/DDBJ databases">
        <title>Genome sequence of Variovorax paradoxus TBEA6.</title>
        <authorList>
            <person name="Poehlein A."/>
            <person name="Schuldes J."/>
            <person name="Wuebbeler J.H."/>
            <person name="Hiessl S."/>
            <person name="Steinbuechel A."/>
            <person name="Daniel R."/>
        </authorList>
    </citation>
    <scope>NUCLEOTIDE SEQUENCE [LARGE SCALE GENOMIC DNA]</scope>
    <source>
        <strain evidence="8 9">TBEA6</strain>
    </source>
</reference>
<evidence type="ECO:0000259" key="7">
    <source>
        <dbReference type="Pfam" id="PF01292"/>
    </source>
</evidence>
<comment type="subcellular location">
    <subcellularLocation>
        <location evidence="1">Cell membrane</location>
        <topology evidence="1">Multi-pass membrane protein</topology>
    </subcellularLocation>
</comment>
<dbReference type="AlphaFoldDB" id="A0A0H2LSI7"/>
<sequence length="243" mass="26129">MNTTSASPAERDTAGSGPGRILVWDAPVRVFHWLIVLCFAGAYLTAERESWRLVHVTLGYTMAGLVVFRLLWGIVGTRYARFSNFVRGPRAVTAYLRGMLGGRTEHHTGHNPAGAVAIVALLALALAVAVSGWATYEDIGGKWLEEFHEAAANIMLGVVGIHIAGVLLGSWLHRDNLIGAMITGRKTGRPENGVRSAWRSVGILMMVAVLGFWWTQWNSAPGGVANGPATVSGKAVTQDRDDD</sequence>
<feature type="domain" description="Cytochrome b561 bacterial/Ni-hydrogenase" evidence="7">
    <location>
        <begin position="23"/>
        <end position="184"/>
    </location>
</feature>
<dbReference type="InterPro" id="IPR011577">
    <property type="entry name" value="Cyt_b561_bac/Ni-Hgenase"/>
</dbReference>
<dbReference type="EMBL" id="JZWI01000037">
    <property type="protein sequence ID" value="KLN53179.1"/>
    <property type="molecule type" value="Genomic_DNA"/>
</dbReference>
<dbReference type="InterPro" id="IPR051542">
    <property type="entry name" value="Hydrogenase_cytochrome"/>
</dbReference>
<feature type="transmembrane region" description="Helical" evidence="6">
    <location>
        <begin position="58"/>
        <end position="80"/>
    </location>
</feature>
<evidence type="ECO:0000256" key="6">
    <source>
        <dbReference type="SAM" id="Phobius"/>
    </source>
</evidence>
<dbReference type="PANTHER" id="PTHR30485:SF2">
    <property type="entry name" value="BLL0597 PROTEIN"/>
    <property type="match status" value="1"/>
</dbReference>
<proteinExistence type="predicted"/>
<gene>
    <name evidence="8" type="primary">hyaC</name>
    <name evidence="8" type="ORF">VPARA_56600</name>
</gene>
<accession>A0A0H2LSI7</accession>
<dbReference type="GO" id="GO:0022904">
    <property type="term" value="P:respiratory electron transport chain"/>
    <property type="evidence" value="ECO:0007669"/>
    <property type="project" value="InterPro"/>
</dbReference>
<dbReference type="Proteomes" id="UP000035170">
    <property type="component" value="Unassembled WGS sequence"/>
</dbReference>
<dbReference type="GO" id="GO:0009055">
    <property type="term" value="F:electron transfer activity"/>
    <property type="evidence" value="ECO:0007669"/>
    <property type="project" value="InterPro"/>
</dbReference>
<dbReference type="GO" id="GO:0005886">
    <property type="term" value="C:plasma membrane"/>
    <property type="evidence" value="ECO:0007669"/>
    <property type="project" value="UniProtKB-SubCell"/>
</dbReference>
<dbReference type="Gene3D" id="1.20.950.20">
    <property type="entry name" value="Transmembrane di-heme cytochromes, Chain C"/>
    <property type="match status" value="1"/>
</dbReference>
<feature type="transmembrane region" description="Helical" evidence="6">
    <location>
        <begin position="193"/>
        <end position="214"/>
    </location>
</feature>
<feature type="transmembrane region" description="Helical" evidence="6">
    <location>
        <begin position="113"/>
        <end position="134"/>
    </location>
</feature>
<name>A0A0H2LSI7_VARPD</name>